<dbReference type="InterPro" id="IPR018562">
    <property type="entry name" value="ARS-binding_2"/>
</dbReference>
<feature type="compositionally biased region" description="Basic and acidic residues" evidence="2">
    <location>
        <begin position="466"/>
        <end position="476"/>
    </location>
</feature>
<dbReference type="AlphaFoldDB" id="A0A0D1XAB6"/>
<feature type="compositionally biased region" description="Polar residues" evidence="2">
    <location>
        <begin position="65"/>
        <end position="115"/>
    </location>
</feature>
<dbReference type="VEuPathDB" id="FungiDB:PV09_09159"/>
<evidence type="ECO:0008006" key="5">
    <source>
        <dbReference type="Google" id="ProtNLM"/>
    </source>
</evidence>
<dbReference type="Proteomes" id="UP000053259">
    <property type="component" value="Unassembled WGS sequence"/>
</dbReference>
<sequence length="856" mass="94688">MNYSQGGGASDVQHMSRHGHQYSTPQSATAPSFQYSQRMTHNSSGMHQAHVQHQQQTYFSADSGNARQSLATPSTPSQNASPRFSHASSPRGQTSQAVQLSSQKQRYSQSTSSYVPTDRSLPSRDVADATFDQAYEQFILYCNPSFPLTTDTAELKRVFRTPPKSDGKSFSTFHLFELLKKLENKELKTWTELALELGVERPSFEKGQSSQKVQQYSVRLKRWMRALHIDAFFEYLMGKNHAYYQAIPPLNDPFPDARDGVPIEEDLAIRAIDPKFRPKRGRRRADEQDDDCVEPWSAVEPKRPHLDTAFHNRNDAYPLSVYPSSAVPITAHPEFSGSGGSDSWATLNTPTSAMAPRTSQQLRWRNETPSTPHPLSAVTPVSAHPDSAWDTETPSTVTPSSARSARRRRHGPAVSSAWPSTNTTVNGKLRGRPPSNRSVRDGPFVTFPANPKTKEAPVIDLGSSRQRNEGCRKSEEETTTTFGATESPKPAPVAAQAEHQFLTPQLPTPISASSTTLPMPARPMSHAGAARPERLQLQVPKHEGGPVRLVTPTLVVNGQFDDQTSRQQLPTPALSTPQQKTSTLSTAPTAHTTALSLSDDLSPTEGTASAEHNQHVNFHIPKRIQHSFPFSKTETVTASNEPLLFAPGAEDLKRALVTSLLHAEIEGRTKRLQGTEAKDLADSILAKLNAGGQSQTDELHRFLCASWLGIRNGGANAPRQRKILVHRFRVGGDGYDSPLDDEATLSEGDKIRETFDVEWAHSLGGIEGRFAVRGVSLQHTRLGTEQDSDMNIDDAGEEGWRERYLRAEAQRKAQQEELEQLKARILDVLDEEIGNRTGCSHWRLGITFLRIRQTLA</sequence>
<dbReference type="STRING" id="253628.A0A0D1XAB6"/>
<feature type="region of interest" description="Disordered" evidence="2">
    <location>
        <begin position="1"/>
        <end position="31"/>
    </location>
</feature>
<dbReference type="GO" id="GO:0003688">
    <property type="term" value="F:DNA replication origin binding"/>
    <property type="evidence" value="ECO:0007669"/>
    <property type="project" value="TreeGrafter"/>
</dbReference>
<evidence type="ECO:0000256" key="2">
    <source>
        <dbReference type="SAM" id="MobiDB-lite"/>
    </source>
</evidence>
<dbReference type="GeneID" id="27317132"/>
<feature type="compositionally biased region" description="Polar residues" evidence="2">
    <location>
        <begin position="417"/>
        <end position="426"/>
    </location>
</feature>
<feature type="region of interest" description="Disordered" evidence="2">
    <location>
        <begin position="278"/>
        <end position="298"/>
    </location>
</feature>
<dbReference type="InParanoid" id="A0A0D1XAB6"/>
<evidence type="ECO:0000313" key="4">
    <source>
        <dbReference type="Proteomes" id="UP000053259"/>
    </source>
</evidence>
<keyword evidence="4" id="KW-1185">Reference proteome</keyword>
<dbReference type="Pfam" id="PF09441">
    <property type="entry name" value="Abp2"/>
    <property type="match status" value="1"/>
</dbReference>
<keyword evidence="1" id="KW-0175">Coiled coil</keyword>
<feature type="region of interest" description="Disordered" evidence="2">
    <location>
        <begin position="333"/>
        <end position="489"/>
    </location>
</feature>
<reference evidence="3 4" key="1">
    <citation type="submission" date="2015-01" db="EMBL/GenBank/DDBJ databases">
        <title>The Genome Sequence of Ochroconis gallopava CBS43764.</title>
        <authorList>
            <consortium name="The Broad Institute Genomics Platform"/>
            <person name="Cuomo C."/>
            <person name="de Hoog S."/>
            <person name="Gorbushina A."/>
            <person name="Stielow B."/>
            <person name="Teixiera M."/>
            <person name="Abouelleil A."/>
            <person name="Chapman S.B."/>
            <person name="Priest M."/>
            <person name="Young S.K."/>
            <person name="Wortman J."/>
            <person name="Nusbaum C."/>
            <person name="Birren B."/>
        </authorList>
    </citation>
    <scope>NUCLEOTIDE SEQUENCE [LARGE SCALE GENOMIC DNA]</scope>
    <source>
        <strain evidence="3 4">CBS 43764</strain>
    </source>
</reference>
<evidence type="ECO:0000313" key="3">
    <source>
        <dbReference type="EMBL" id="KIV99125.1"/>
    </source>
</evidence>
<evidence type="ECO:0000256" key="1">
    <source>
        <dbReference type="SAM" id="Coils"/>
    </source>
</evidence>
<dbReference type="PANTHER" id="PTHR42048">
    <property type="entry name" value="ARS-BINDING PROTEIN 2"/>
    <property type="match status" value="1"/>
</dbReference>
<feature type="coiled-coil region" evidence="1">
    <location>
        <begin position="797"/>
        <end position="831"/>
    </location>
</feature>
<protein>
    <recommendedName>
        <fullName evidence="5">ARS-binding protein 2</fullName>
    </recommendedName>
</protein>
<feature type="region of interest" description="Disordered" evidence="2">
    <location>
        <begin position="65"/>
        <end position="123"/>
    </location>
</feature>
<dbReference type="RefSeq" id="XP_016208995.1">
    <property type="nucleotide sequence ID" value="XM_016363159.1"/>
</dbReference>
<organism evidence="3 4">
    <name type="scientific">Verruconis gallopava</name>
    <dbReference type="NCBI Taxonomy" id="253628"/>
    <lineage>
        <taxon>Eukaryota</taxon>
        <taxon>Fungi</taxon>
        <taxon>Dikarya</taxon>
        <taxon>Ascomycota</taxon>
        <taxon>Pezizomycotina</taxon>
        <taxon>Dothideomycetes</taxon>
        <taxon>Pleosporomycetidae</taxon>
        <taxon>Venturiales</taxon>
        <taxon>Sympoventuriaceae</taxon>
        <taxon>Verruconis</taxon>
    </lineage>
</organism>
<feature type="compositionally biased region" description="Polar residues" evidence="2">
    <location>
        <begin position="341"/>
        <end position="370"/>
    </location>
</feature>
<dbReference type="PANTHER" id="PTHR42048:SF1">
    <property type="entry name" value="ARS-BINDING PROTEIN 2"/>
    <property type="match status" value="1"/>
</dbReference>
<name>A0A0D1XAB6_9PEZI</name>
<gene>
    <name evidence="3" type="ORF">PV09_09159</name>
</gene>
<feature type="compositionally biased region" description="Polar residues" evidence="2">
    <location>
        <begin position="21"/>
        <end position="31"/>
    </location>
</feature>
<proteinExistence type="predicted"/>
<feature type="region of interest" description="Disordered" evidence="2">
    <location>
        <begin position="563"/>
        <end position="589"/>
    </location>
</feature>
<dbReference type="EMBL" id="KN847584">
    <property type="protein sequence ID" value="KIV99125.1"/>
    <property type="molecule type" value="Genomic_DNA"/>
</dbReference>
<accession>A0A0D1XAB6</accession>
<feature type="compositionally biased region" description="Polar residues" evidence="2">
    <location>
        <begin position="390"/>
        <end position="399"/>
    </location>
</feature>
<dbReference type="OrthoDB" id="2104370at2759"/>